<name>A0A0S8FUX1_UNCW3</name>
<evidence type="ECO:0000256" key="3">
    <source>
        <dbReference type="ARBA" id="ARBA00022989"/>
    </source>
</evidence>
<dbReference type="Gene3D" id="1.20.120.1630">
    <property type="match status" value="1"/>
</dbReference>
<dbReference type="GO" id="GO:0016020">
    <property type="term" value="C:membrane"/>
    <property type="evidence" value="ECO:0007669"/>
    <property type="project" value="UniProtKB-SubCell"/>
</dbReference>
<keyword evidence="2 5" id="KW-0812">Transmembrane</keyword>
<evidence type="ECO:0008006" key="8">
    <source>
        <dbReference type="Google" id="ProtNLM"/>
    </source>
</evidence>
<organism evidence="6 7">
    <name type="scientific">candidate division WOR_3 bacterium SM23_42</name>
    <dbReference type="NCBI Taxonomy" id="1703779"/>
    <lineage>
        <taxon>Bacteria</taxon>
        <taxon>Bacteria division WOR-3</taxon>
    </lineage>
</organism>
<gene>
    <name evidence="6" type="ORF">AMJ83_01810</name>
</gene>
<keyword evidence="3 5" id="KW-1133">Transmembrane helix</keyword>
<dbReference type="STRING" id="1703779.AMJ83_01810"/>
<dbReference type="InterPro" id="IPR007269">
    <property type="entry name" value="ICMT_MeTrfase"/>
</dbReference>
<evidence type="ECO:0000256" key="1">
    <source>
        <dbReference type="ARBA" id="ARBA00004141"/>
    </source>
</evidence>
<evidence type="ECO:0000313" key="6">
    <source>
        <dbReference type="EMBL" id="KPK64473.1"/>
    </source>
</evidence>
<feature type="transmembrane region" description="Helical" evidence="5">
    <location>
        <begin position="21"/>
        <end position="39"/>
    </location>
</feature>
<dbReference type="PANTHER" id="PTHR43847:SF1">
    <property type="entry name" value="BLL3993 PROTEIN"/>
    <property type="match status" value="1"/>
</dbReference>
<comment type="caution">
    <text evidence="6">The sequence shown here is derived from an EMBL/GenBank/DDBJ whole genome shotgun (WGS) entry which is preliminary data.</text>
</comment>
<feature type="transmembrane region" description="Helical" evidence="5">
    <location>
        <begin position="85"/>
        <end position="103"/>
    </location>
</feature>
<dbReference type="GO" id="GO:0004671">
    <property type="term" value="F:protein C-terminal S-isoprenylcysteine carboxyl O-methyltransferase activity"/>
    <property type="evidence" value="ECO:0007669"/>
    <property type="project" value="InterPro"/>
</dbReference>
<evidence type="ECO:0000313" key="7">
    <source>
        <dbReference type="Proteomes" id="UP000051373"/>
    </source>
</evidence>
<evidence type="ECO:0000256" key="4">
    <source>
        <dbReference type="ARBA" id="ARBA00023136"/>
    </source>
</evidence>
<dbReference type="Pfam" id="PF04140">
    <property type="entry name" value="ICMT"/>
    <property type="match status" value="1"/>
</dbReference>
<dbReference type="PANTHER" id="PTHR43847">
    <property type="entry name" value="BLL3993 PROTEIN"/>
    <property type="match status" value="1"/>
</dbReference>
<dbReference type="InterPro" id="IPR052527">
    <property type="entry name" value="Metal_cation-efflux_comp"/>
</dbReference>
<evidence type="ECO:0000256" key="2">
    <source>
        <dbReference type="ARBA" id="ARBA00022692"/>
    </source>
</evidence>
<feature type="transmembrane region" description="Helical" evidence="5">
    <location>
        <begin position="45"/>
        <end position="64"/>
    </location>
</feature>
<dbReference type="AlphaFoldDB" id="A0A0S8FUX1"/>
<protein>
    <recommendedName>
        <fullName evidence="8">S-isoprenylcysteine methyltransferase</fullName>
    </recommendedName>
</protein>
<sequence length="231" mass="26897">MKAERASTDYSKLIRRVLVRFLTGAVVMGSVFFVSAGTFSYWHAWILIAILFIPMFLVLLYLLKNDPTLLERRMKTKEKERPQKLLVRFSTLATVVAYVIPGLDYRFRWSSVSVTLVIIADIVIFLAYVLFFLVLRENSYAARIVEVEKGQKVISTGPYTFVRHPMYVAVLVLFLFSPIALGSFWAMIAMVPIPPVLILRIRSEERLLMRELSGYREYTQRVRYRLLPMVW</sequence>
<feature type="transmembrane region" description="Helical" evidence="5">
    <location>
        <begin position="109"/>
        <end position="135"/>
    </location>
</feature>
<evidence type="ECO:0000256" key="5">
    <source>
        <dbReference type="SAM" id="Phobius"/>
    </source>
</evidence>
<proteinExistence type="predicted"/>
<comment type="subcellular location">
    <subcellularLocation>
        <location evidence="1">Membrane</location>
        <topology evidence="1">Multi-pass membrane protein</topology>
    </subcellularLocation>
</comment>
<keyword evidence="4 5" id="KW-0472">Membrane</keyword>
<dbReference type="EMBL" id="LJUJ01000002">
    <property type="protein sequence ID" value="KPK64473.1"/>
    <property type="molecule type" value="Genomic_DNA"/>
</dbReference>
<reference evidence="6 7" key="1">
    <citation type="journal article" date="2015" name="Microbiome">
        <title>Genomic resolution of linkages in carbon, nitrogen, and sulfur cycling among widespread estuary sediment bacteria.</title>
        <authorList>
            <person name="Baker B.J."/>
            <person name="Lazar C.S."/>
            <person name="Teske A.P."/>
            <person name="Dick G.J."/>
        </authorList>
    </citation>
    <scope>NUCLEOTIDE SEQUENCE [LARGE SCALE GENOMIC DNA]</scope>
    <source>
        <strain evidence="6">SM23_42</strain>
    </source>
</reference>
<accession>A0A0S8FUX1</accession>
<dbReference type="Proteomes" id="UP000051373">
    <property type="component" value="Unassembled WGS sequence"/>
</dbReference>